<dbReference type="AlphaFoldDB" id="A0A1C0AMQ8"/>
<feature type="region of interest" description="Disordered" evidence="1">
    <location>
        <begin position="219"/>
        <end position="238"/>
    </location>
</feature>
<evidence type="ECO:0000313" key="5">
    <source>
        <dbReference type="Proteomes" id="UP000093501"/>
    </source>
</evidence>
<feature type="domain" description="Peptidase M16 N-terminal" evidence="2">
    <location>
        <begin position="34"/>
        <end position="146"/>
    </location>
</feature>
<gene>
    <name evidence="4" type="ORF">BCR15_02305</name>
</gene>
<dbReference type="InterPro" id="IPR050361">
    <property type="entry name" value="MPP/UQCRC_Complex"/>
</dbReference>
<sequence length="441" mass="46608">MIRPDVTLSQAWHFPTPTVMSLPTGLTVWHFHLPGQHLATFELVLPVALAAEPRDLEGLGTVALHAIDEGTVSHPDGRIGELLEAQGATLHGTARLRYTTFGGQAPTRRLPEVLRLFVEVLAEPEYAERDVAHHIEAQVAAYDSKLASPGPSARLALRRELYGAEHREGRPAAGTPATLGQLTAADAHAWHRRHFTPDGAVLLVAGDLPDPAPLSRLADWVGPGRGSGSTPAPAPDGRSRIVVVDRPGSVQATILIGRRSVPRSHERWPALRLAGHAVVGAFASRLNLELRERLGYSYGIGGGFSPGVGESQFTVGGSVRTEVAADAVARLLDGLELRDPFTAAEIDDARRYLVGVAPLANETSADIVGQASALAAAGLDAGYMNRHFADLGEVTPAQATEAFREEVRPGTLTVAVAGAAEELLPALAARGLAAEVVDLRD</sequence>
<dbReference type="PANTHER" id="PTHR11851">
    <property type="entry name" value="METALLOPROTEASE"/>
    <property type="match status" value="1"/>
</dbReference>
<comment type="caution">
    <text evidence="4">The sequence shown here is derived from an EMBL/GenBank/DDBJ whole genome shotgun (WGS) entry which is preliminary data.</text>
</comment>
<dbReference type="Pfam" id="PF05193">
    <property type="entry name" value="Peptidase_M16_C"/>
    <property type="match status" value="1"/>
</dbReference>
<proteinExistence type="predicted"/>
<dbReference type="Pfam" id="PF00675">
    <property type="entry name" value="Peptidase_M16"/>
    <property type="match status" value="1"/>
</dbReference>
<reference evidence="5" key="1">
    <citation type="submission" date="2016-07" db="EMBL/GenBank/DDBJ databases">
        <authorList>
            <person name="Florea S."/>
            <person name="Webb J.S."/>
            <person name="Jaromczyk J."/>
            <person name="Schardl C.L."/>
        </authorList>
    </citation>
    <scope>NUCLEOTIDE SEQUENCE [LARGE SCALE GENOMIC DNA]</scope>
    <source>
        <strain evidence="5">IPBSL-7</strain>
    </source>
</reference>
<dbReference type="PANTHER" id="PTHR11851:SF224">
    <property type="entry name" value="PROCESSING PROTEASE"/>
    <property type="match status" value="1"/>
</dbReference>
<dbReference type="RefSeq" id="WP_068751235.1">
    <property type="nucleotide sequence ID" value="NZ_MBQD01000020.1"/>
</dbReference>
<evidence type="ECO:0000313" key="4">
    <source>
        <dbReference type="EMBL" id="OCL34554.1"/>
    </source>
</evidence>
<feature type="domain" description="Peptidase M16 C-terminal" evidence="3">
    <location>
        <begin position="182"/>
        <end position="352"/>
    </location>
</feature>
<evidence type="ECO:0000256" key="1">
    <source>
        <dbReference type="SAM" id="MobiDB-lite"/>
    </source>
</evidence>
<keyword evidence="5" id="KW-1185">Reference proteome</keyword>
<name>A0A1C0AMQ8_9ACTN</name>
<accession>A0A1C0AMQ8</accession>
<dbReference type="Proteomes" id="UP000093501">
    <property type="component" value="Unassembled WGS sequence"/>
</dbReference>
<dbReference type="EMBL" id="MBQD01000020">
    <property type="protein sequence ID" value="OCL34554.1"/>
    <property type="molecule type" value="Genomic_DNA"/>
</dbReference>
<organism evidence="4 5">
    <name type="scientific">Tessaracoccus lapidicaptus</name>
    <dbReference type="NCBI Taxonomy" id="1427523"/>
    <lineage>
        <taxon>Bacteria</taxon>
        <taxon>Bacillati</taxon>
        <taxon>Actinomycetota</taxon>
        <taxon>Actinomycetes</taxon>
        <taxon>Propionibacteriales</taxon>
        <taxon>Propionibacteriaceae</taxon>
        <taxon>Tessaracoccus</taxon>
    </lineage>
</organism>
<dbReference type="InterPro" id="IPR011765">
    <property type="entry name" value="Pept_M16_N"/>
</dbReference>
<evidence type="ECO:0000259" key="2">
    <source>
        <dbReference type="Pfam" id="PF00675"/>
    </source>
</evidence>
<dbReference type="Gene3D" id="3.30.830.10">
    <property type="entry name" value="Metalloenzyme, LuxS/M16 peptidase-like"/>
    <property type="match status" value="2"/>
</dbReference>
<evidence type="ECO:0008006" key="6">
    <source>
        <dbReference type="Google" id="ProtNLM"/>
    </source>
</evidence>
<dbReference type="InterPro" id="IPR007863">
    <property type="entry name" value="Peptidase_M16_C"/>
</dbReference>
<dbReference type="GO" id="GO:0046872">
    <property type="term" value="F:metal ion binding"/>
    <property type="evidence" value="ECO:0007669"/>
    <property type="project" value="InterPro"/>
</dbReference>
<protein>
    <recommendedName>
        <fullName evidence="6">Peptidase M16</fullName>
    </recommendedName>
</protein>
<dbReference type="InterPro" id="IPR011249">
    <property type="entry name" value="Metalloenz_LuxS/M16"/>
</dbReference>
<evidence type="ECO:0000259" key="3">
    <source>
        <dbReference type="Pfam" id="PF05193"/>
    </source>
</evidence>
<dbReference type="SUPFAM" id="SSF63411">
    <property type="entry name" value="LuxS/MPP-like metallohydrolase"/>
    <property type="match status" value="2"/>
</dbReference>